<dbReference type="GO" id="GO:0003723">
    <property type="term" value="F:RNA binding"/>
    <property type="evidence" value="ECO:0007669"/>
    <property type="project" value="UniProtKB-KW"/>
</dbReference>
<dbReference type="PROSITE" id="PS52002">
    <property type="entry name" value="SM"/>
    <property type="match status" value="1"/>
</dbReference>
<evidence type="ECO:0000256" key="12">
    <source>
        <dbReference type="SAM" id="MobiDB-lite"/>
    </source>
</evidence>
<dbReference type="Pfam" id="PF01423">
    <property type="entry name" value="LSM"/>
    <property type="match status" value="1"/>
</dbReference>
<dbReference type="GO" id="GO:0005686">
    <property type="term" value="C:U2 snRNP"/>
    <property type="evidence" value="ECO:0007669"/>
    <property type="project" value="TreeGrafter"/>
</dbReference>
<evidence type="ECO:0000313" key="14">
    <source>
        <dbReference type="EMBL" id="CAD9496856.1"/>
    </source>
</evidence>
<evidence type="ECO:0000256" key="11">
    <source>
        <dbReference type="PIRNR" id="PIRNR037187"/>
    </source>
</evidence>
<feature type="compositionally biased region" description="Pro residues" evidence="12">
    <location>
        <begin position="161"/>
        <end position="212"/>
    </location>
</feature>
<dbReference type="PANTHER" id="PTHR10701">
    <property type="entry name" value="SMALL NUCLEAR RIBONUCLEOPROTEIN-ASSOCIATED PROTEIN B AND N"/>
    <property type="match status" value="1"/>
</dbReference>
<dbReference type="PIRSF" id="PIRSF037187">
    <property type="entry name" value="snRNP_SmB/SmN"/>
    <property type="match status" value="1"/>
</dbReference>
<evidence type="ECO:0000256" key="1">
    <source>
        <dbReference type="ARBA" id="ARBA00004123"/>
    </source>
</evidence>
<evidence type="ECO:0000256" key="7">
    <source>
        <dbReference type="ARBA" id="ARBA00022884"/>
    </source>
</evidence>
<dbReference type="InterPro" id="IPR010920">
    <property type="entry name" value="LSM_dom_sf"/>
</dbReference>
<keyword evidence="9 11" id="KW-0539">Nucleus</keyword>
<keyword evidence="8" id="KW-0508">mRNA splicing</keyword>
<proteinExistence type="inferred from homology"/>
<dbReference type="InterPro" id="IPR001163">
    <property type="entry name" value="Sm_dom_euk/arc"/>
</dbReference>
<dbReference type="GO" id="GO:0005737">
    <property type="term" value="C:cytoplasm"/>
    <property type="evidence" value="ECO:0007669"/>
    <property type="project" value="UniProtKB-SubCell"/>
</dbReference>
<dbReference type="GO" id="GO:0071004">
    <property type="term" value="C:U2-type prespliceosome"/>
    <property type="evidence" value="ECO:0007669"/>
    <property type="project" value="TreeGrafter"/>
</dbReference>
<dbReference type="GO" id="GO:0005685">
    <property type="term" value="C:U1 snRNP"/>
    <property type="evidence" value="ECO:0007669"/>
    <property type="project" value="TreeGrafter"/>
</dbReference>
<evidence type="ECO:0000256" key="6">
    <source>
        <dbReference type="ARBA" id="ARBA00022737"/>
    </source>
</evidence>
<feature type="compositionally biased region" description="Gly residues" evidence="12">
    <location>
        <begin position="97"/>
        <end position="107"/>
    </location>
</feature>
<evidence type="ECO:0000256" key="8">
    <source>
        <dbReference type="ARBA" id="ARBA00023187"/>
    </source>
</evidence>
<dbReference type="GO" id="GO:0005687">
    <property type="term" value="C:U4 snRNP"/>
    <property type="evidence" value="ECO:0007669"/>
    <property type="project" value="TreeGrafter"/>
</dbReference>
<feature type="region of interest" description="Disordered" evidence="12">
    <location>
        <begin position="155"/>
        <end position="212"/>
    </location>
</feature>
<dbReference type="EMBL" id="HBGS01063355">
    <property type="protein sequence ID" value="CAD9496856.1"/>
    <property type="molecule type" value="Transcribed_RNA"/>
</dbReference>
<feature type="region of interest" description="Disordered" evidence="12">
    <location>
        <begin position="83"/>
        <end position="108"/>
    </location>
</feature>
<keyword evidence="4" id="KW-0963">Cytoplasm</keyword>
<accession>A0A7S2HQ73</accession>
<dbReference type="InterPro" id="IPR047575">
    <property type="entry name" value="Sm"/>
</dbReference>
<evidence type="ECO:0000256" key="5">
    <source>
        <dbReference type="ARBA" id="ARBA00022664"/>
    </source>
</evidence>
<organism evidence="14">
    <name type="scientific">Octactis speculum</name>
    <dbReference type="NCBI Taxonomy" id="3111310"/>
    <lineage>
        <taxon>Eukaryota</taxon>
        <taxon>Sar</taxon>
        <taxon>Stramenopiles</taxon>
        <taxon>Ochrophyta</taxon>
        <taxon>Dictyochophyceae</taxon>
        <taxon>Dictyochales</taxon>
        <taxon>Dictyochaceae</taxon>
        <taxon>Octactis</taxon>
    </lineage>
</organism>
<keyword evidence="10 11" id="KW-0687">Ribonucleoprotein</keyword>
<dbReference type="FunFam" id="2.30.30.100:FF:000004">
    <property type="entry name" value="Small nuclear ribonucleoprotein-associated proteins"/>
    <property type="match status" value="1"/>
</dbReference>
<evidence type="ECO:0000256" key="3">
    <source>
        <dbReference type="ARBA" id="ARBA00009123"/>
    </source>
</evidence>
<dbReference type="PANTHER" id="PTHR10701:SF0">
    <property type="entry name" value="SMALL NUCLEAR RIBONUCLEOPROTEIN-ASSOCIATED PROTEIN B"/>
    <property type="match status" value="1"/>
</dbReference>
<dbReference type="SMART" id="SM00651">
    <property type="entry name" value="Sm"/>
    <property type="match status" value="1"/>
</dbReference>
<evidence type="ECO:0000256" key="9">
    <source>
        <dbReference type="ARBA" id="ARBA00023242"/>
    </source>
</evidence>
<name>A0A7S2HQ73_9STRA</name>
<keyword evidence="5" id="KW-0507">mRNA processing</keyword>
<dbReference type="InterPro" id="IPR050914">
    <property type="entry name" value="snRNP_SmB/NAA38-like"/>
</dbReference>
<gene>
    <name evidence="14" type="ORF">DSPE1174_LOCUS33026</name>
</gene>
<dbReference type="GO" id="GO:0005682">
    <property type="term" value="C:U5 snRNP"/>
    <property type="evidence" value="ECO:0007669"/>
    <property type="project" value="TreeGrafter"/>
</dbReference>
<evidence type="ECO:0000256" key="2">
    <source>
        <dbReference type="ARBA" id="ARBA00004496"/>
    </source>
</evidence>
<evidence type="ECO:0000256" key="10">
    <source>
        <dbReference type="ARBA" id="ARBA00023274"/>
    </source>
</evidence>
<protein>
    <recommendedName>
        <fullName evidence="11">Small nuclear ribonucleoprotein-associated protein</fullName>
    </recommendedName>
</protein>
<reference evidence="14" key="1">
    <citation type="submission" date="2021-01" db="EMBL/GenBank/DDBJ databases">
        <authorList>
            <person name="Corre E."/>
            <person name="Pelletier E."/>
            <person name="Niang G."/>
            <person name="Scheremetjew M."/>
            <person name="Finn R."/>
            <person name="Kale V."/>
            <person name="Holt S."/>
            <person name="Cochrane G."/>
            <person name="Meng A."/>
            <person name="Brown T."/>
            <person name="Cohen L."/>
        </authorList>
    </citation>
    <scope>NUCLEOTIDE SEQUENCE</scope>
    <source>
        <strain evidence="14">CCMP1381</strain>
    </source>
</reference>
<dbReference type="SUPFAM" id="SSF50182">
    <property type="entry name" value="Sm-like ribonucleoproteins"/>
    <property type="match status" value="1"/>
</dbReference>
<dbReference type="GO" id="GO:0000398">
    <property type="term" value="P:mRNA splicing, via spliceosome"/>
    <property type="evidence" value="ECO:0007669"/>
    <property type="project" value="TreeGrafter"/>
</dbReference>
<evidence type="ECO:0000256" key="4">
    <source>
        <dbReference type="ARBA" id="ARBA00022490"/>
    </source>
</evidence>
<keyword evidence="7 11" id="KW-0694">RNA-binding</keyword>
<dbReference type="InterPro" id="IPR017131">
    <property type="entry name" value="snRNP-assoc_SmB/SmN"/>
</dbReference>
<dbReference type="CDD" id="cd01717">
    <property type="entry name" value="Sm_B"/>
    <property type="match status" value="1"/>
</dbReference>
<comment type="similarity">
    <text evidence="3 11">Belongs to the snRNP SmB/SmN family.</text>
</comment>
<dbReference type="AlphaFoldDB" id="A0A7S2HQ73"/>
<dbReference type="Gene3D" id="2.30.30.100">
    <property type="match status" value="1"/>
</dbReference>
<comment type="subcellular location">
    <subcellularLocation>
        <location evidence="2">Cytoplasm</location>
    </subcellularLocation>
    <subcellularLocation>
        <location evidence="1 11">Nucleus</location>
    </subcellularLocation>
</comment>
<keyword evidence="6" id="KW-0677">Repeat</keyword>
<sequence>MAMAKSSKMLNFINYRMRVTIQDSRCLVGTFMAFDKHMNLVLGDCEEYRKIKAKKGVGVQEEREEKRTLGLVLVRGEMVVSMSVEGPPPPDNEGKEAPGGPGVGRAAGRGLPAAPLGVAPAGLAGPVRGLGGPAASLMAPPGQIAAQAGAMGMGMGMGRGLPPPPGMPPRGPPPGMMMPPPGMPPRGPPPGMMMPPPGMPPRGFPPPPPRMM</sequence>
<dbReference type="GO" id="GO:0046540">
    <property type="term" value="C:U4/U6 x U5 tri-snRNP complex"/>
    <property type="evidence" value="ECO:0007669"/>
    <property type="project" value="TreeGrafter"/>
</dbReference>
<feature type="domain" description="Sm" evidence="13">
    <location>
        <begin position="4"/>
        <end position="88"/>
    </location>
</feature>
<dbReference type="GO" id="GO:0070990">
    <property type="term" value="F:snRNP binding"/>
    <property type="evidence" value="ECO:0007669"/>
    <property type="project" value="TreeGrafter"/>
</dbReference>
<evidence type="ECO:0000259" key="13">
    <source>
        <dbReference type="PROSITE" id="PS52002"/>
    </source>
</evidence>
<dbReference type="GO" id="GO:0071013">
    <property type="term" value="C:catalytic step 2 spliceosome"/>
    <property type="evidence" value="ECO:0007669"/>
    <property type="project" value="TreeGrafter"/>
</dbReference>